<name>A0A1M7RE40_9ACTN</name>
<keyword evidence="4" id="KW-0808">Transferase</keyword>
<dbReference type="InterPro" id="IPR011712">
    <property type="entry name" value="Sig_transdc_His_kin_sub3_dim/P"/>
</dbReference>
<feature type="signal peptide" evidence="2">
    <location>
        <begin position="1"/>
        <end position="21"/>
    </location>
</feature>
<keyword evidence="1" id="KW-0472">Membrane</keyword>
<dbReference type="Pfam" id="PF07730">
    <property type="entry name" value="HisKA_3"/>
    <property type="match status" value="1"/>
</dbReference>
<dbReference type="Proteomes" id="UP000184440">
    <property type="component" value="Unassembled WGS sequence"/>
</dbReference>
<feature type="transmembrane region" description="Helical" evidence="1">
    <location>
        <begin position="92"/>
        <end position="112"/>
    </location>
</feature>
<protein>
    <submittedName>
        <fullName evidence="4">Signal transduction histidine kinase</fullName>
    </submittedName>
</protein>
<dbReference type="AlphaFoldDB" id="A0A1M7RE40"/>
<keyword evidence="2" id="KW-0732">Signal</keyword>
<keyword evidence="1" id="KW-1133">Transmembrane helix</keyword>
<feature type="domain" description="Signal transduction histidine kinase subgroup 3 dimerisation and phosphoacceptor" evidence="3">
    <location>
        <begin position="291"/>
        <end position="354"/>
    </location>
</feature>
<dbReference type="STRING" id="134849.SAMN05443668_110214"/>
<evidence type="ECO:0000256" key="2">
    <source>
        <dbReference type="SAM" id="SignalP"/>
    </source>
</evidence>
<evidence type="ECO:0000313" key="5">
    <source>
        <dbReference type="Proteomes" id="UP000184440"/>
    </source>
</evidence>
<feature type="transmembrane region" description="Helical" evidence="1">
    <location>
        <begin position="31"/>
        <end position="52"/>
    </location>
</feature>
<keyword evidence="5" id="KW-1185">Reference proteome</keyword>
<feature type="chain" id="PRO_5012568272" evidence="2">
    <location>
        <begin position="22"/>
        <end position="479"/>
    </location>
</feature>
<organism evidence="4 5">
    <name type="scientific">Cryptosporangium aurantiacum</name>
    <dbReference type="NCBI Taxonomy" id="134849"/>
    <lineage>
        <taxon>Bacteria</taxon>
        <taxon>Bacillati</taxon>
        <taxon>Actinomycetota</taxon>
        <taxon>Actinomycetes</taxon>
        <taxon>Cryptosporangiales</taxon>
        <taxon>Cryptosporangiaceae</taxon>
        <taxon>Cryptosporangium</taxon>
    </lineage>
</organism>
<accession>A0A1M7RE40</accession>
<reference evidence="4 5" key="1">
    <citation type="submission" date="2016-11" db="EMBL/GenBank/DDBJ databases">
        <authorList>
            <person name="Jaros S."/>
            <person name="Januszkiewicz K."/>
            <person name="Wedrychowicz H."/>
        </authorList>
    </citation>
    <scope>NUCLEOTIDE SEQUENCE [LARGE SCALE GENOMIC DNA]</scope>
    <source>
        <strain evidence="4 5">DSM 46144</strain>
    </source>
</reference>
<keyword evidence="1" id="KW-0812">Transmembrane</keyword>
<evidence type="ECO:0000259" key="3">
    <source>
        <dbReference type="Pfam" id="PF07730"/>
    </source>
</evidence>
<sequence>MGRHRFLVTAAVVTVAAGAFAAEVQRPLWVAEPVLAAANALVASFFALVATLMDGLRPSVAGRVAASAWGACALLWPIGWLGWWATESTERLGSGAALAFWPVLAVAVMLAARATTGTARRVVLAPLALVVPVALLDINTLALDATLALLAGTTAAATLRFRLFQLRVVEHVAALPWPITGDAVQSALRRLLDDPGLEIFYWLPGADTYVDAAGHERRAAAARDERLVVNVAGSAPEPVAVLYADPRRVRFPDRVPETVTLIGPELEAARLQAVANAHGTQSRALEAGWAERRELEQLLHDGAQTRLSALTMRLGAARSRTDAQAGEVLADAQAQLGLALRELRELAHGIHSMTLTESGLGVALESAGGRYGIPVRVAVPPGRFTPTTEALAYYVVCWMLTRYIQRADGVVDVTATTDGVQLQLRITGRPDPCASAQRPSAAEALDSSIALRVRAAGGSLSITELPTDRLVVDVDLPCR</sequence>
<feature type="transmembrane region" description="Helical" evidence="1">
    <location>
        <begin position="119"/>
        <end position="135"/>
    </location>
</feature>
<feature type="transmembrane region" description="Helical" evidence="1">
    <location>
        <begin position="64"/>
        <end position="86"/>
    </location>
</feature>
<evidence type="ECO:0000256" key="1">
    <source>
        <dbReference type="SAM" id="Phobius"/>
    </source>
</evidence>
<dbReference type="EMBL" id="FRCS01000010">
    <property type="protein sequence ID" value="SHN44451.1"/>
    <property type="molecule type" value="Genomic_DNA"/>
</dbReference>
<dbReference type="GO" id="GO:0046983">
    <property type="term" value="F:protein dimerization activity"/>
    <property type="evidence" value="ECO:0007669"/>
    <property type="project" value="InterPro"/>
</dbReference>
<proteinExistence type="predicted"/>
<evidence type="ECO:0000313" key="4">
    <source>
        <dbReference type="EMBL" id="SHN44451.1"/>
    </source>
</evidence>
<dbReference type="GO" id="GO:0016020">
    <property type="term" value="C:membrane"/>
    <property type="evidence" value="ECO:0007669"/>
    <property type="project" value="InterPro"/>
</dbReference>
<keyword evidence="4" id="KW-0418">Kinase</keyword>
<gene>
    <name evidence="4" type="ORF">SAMN05443668_110214</name>
</gene>
<dbReference type="GO" id="GO:0000155">
    <property type="term" value="F:phosphorelay sensor kinase activity"/>
    <property type="evidence" value="ECO:0007669"/>
    <property type="project" value="InterPro"/>
</dbReference>